<name>A0A839HBU0_9LACO</name>
<reference evidence="3 4" key="1">
    <citation type="submission" date="2020-07" db="EMBL/GenBank/DDBJ databases">
        <title>Description of Limosilactobacillus balticus sp. nov., Limosilactobacillus agrestis sp. nov., Limosilactobacillus albertensis sp. nov., Limosilactobacillus rudii sp. nov., Limosilactobacillus fastidiosus sp. nov., five novel Limosilactobacillus species isolated from the vertebrate gastrointestinal tract, and proposal of 6 subspecies of Limosilactobacillus reuteri adapted to the gastrointestinal tract of specific vertebrate hosts.</title>
        <authorList>
            <person name="Li F."/>
            <person name="Cheng C."/>
            <person name="Zheng J."/>
            <person name="Quevedo R.M."/>
            <person name="Li J."/>
            <person name="Roos S."/>
            <person name="Gaenzle M.G."/>
            <person name="Walter J."/>
        </authorList>
    </citation>
    <scope>NUCLEOTIDE SEQUENCE [LARGE SCALE GENOMIC DNA]</scope>
    <source>
        <strain evidence="3 4">Lr3000</strain>
    </source>
</reference>
<evidence type="ECO:0000256" key="2">
    <source>
        <dbReference type="ARBA" id="ARBA00022649"/>
    </source>
</evidence>
<dbReference type="GO" id="GO:0006402">
    <property type="term" value="P:mRNA catabolic process"/>
    <property type="evidence" value="ECO:0007669"/>
    <property type="project" value="TreeGrafter"/>
</dbReference>
<dbReference type="Pfam" id="PF02452">
    <property type="entry name" value="PemK_toxin"/>
    <property type="match status" value="1"/>
</dbReference>
<comment type="caution">
    <text evidence="3">The sequence shown here is derived from an EMBL/GenBank/DDBJ whole genome shotgun (WGS) entry which is preliminary data.</text>
</comment>
<keyword evidence="2" id="KW-1277">Toxin-antitoxin system</keyword>
<dbReference type="Proteomes" id="UP000547628">
    <property type="component" value="Unassembled WGS sequence"/>
</dbReference>
<dbReference type="InterPro" id="IPR011067">
    <property type="entry name" value="Plasmid_toxin/cell-grow_inhib"/>
</dbReference>
<dbReference type="GO" id="GO:0016075">
    <property type="term" value="P:rRNA catabolic process"/>
    <property type="evidence" value="ECO:0007669"/>
    <property type="project" value="TreeGrafter"/>
</dbReference>
<organism evidence="3 4">
    <name type="scientific">Limosilactobacillus albertensis</name>
    <dbReference type="NCBI Taxonomy" id="2759752"/>
    <lineage>
        <taxon>Bacteria</taxon>
        <taxon>Bacillati</taxon>
        <taxon>Bacillota</taxon>
        <taxon>Bacilli</taxon>
        <taxon>Lactobacillales</taxon>
        <taxon>Lactobacillaceae</taxon>
        <taxon>Limosilactobacillus</taxon>
    </lineage>
</organism>
<dbReference type="GO" id="GO:0004521">
    <property type="term" value="F:RNA endonuclease activity"/>
    <property type="evidence" value="ECO:0007669"/>
    <property type="project" value="TreeGrafter"/>
</dbReference>
<evidence type="ECO:0000313" key="4">
    <source>
        <dbReference type="Proteomes" id="UP000547628"/>
    </source>
</evidence>
<comment type="similarity">
    <text evidence="1">Belongs to the PemK/MazF family.</text>
</comment>
<gene>
    <name evidence="3" type="ORF">H5S41_10830</name>
</gene>
<dbReference type="SUPFAM" id="SSF50118">
    <property type="entry name" value="Cell growth inhibitor/plasmid maintenance toxic component"/>
    <property type="match status" value="1"/>
</dbReference>
<evidence type="ECO:0000313" key="3">
    <source>
        <dbReference type="EMBL" id="MBB1124429.1"/>
    </source>
</evidence>
<evidence type="ECO:0000256" key="1">
    <source>
        <dbReference type="ARBA" id="ARBA00007521"/>
    </source>
</evidence>
<dbReference type="GO" id="GO:0003677">
    <property type="term" value="F:DNA binding"/>
    <property type="evidence" value="ECO:0007669"/>
    <property type="project" value="InterPro"/>
</dbReference>
<accession>A0A839HBU0</accession>
<dbReference type="Gene3D" id="2.30.30.110">
    <property type="match status" value="1"/>
</dbReference>
<dbReference type="InterPro" id="IPR003477">
    <property type="entry name" value="PemK-like"/>
</dbReference>
<dbReference type="PANTHER" id="PTHR33988:SF3">
    <property type="entry name" value="ENDORIBONUCLEASE TOXIN CHPB-RELATED"/>
    <property type="match status" value="1"/>
</dbReference>
<dbReference type="EMBL" id="JACIVD010000075">
    <property type="protein sequence ID" value="MBB1124429.1"/>
    <property type="molecule type" value="Genomic_DNA"/>
</dbReference>
<sequence length="116" mass="13302">MALSGLRQGDIIMLDNAPKPEHNHEQKGYRPWLVVSDPFLTVVTPFAWVIPFTSEEKYFPTVVKWDGKKEGTITKGTLLVEQMTSLDLENRQYKIVDHVDHIPQQVFRNIVSILGI</sequence>
<proteinExistence type="inferred from homology"/>
<dbReference type="PANTHER" id="PTHR33988">
    <property type="entry name" value="ENDORIBONUCLEASE MAZF-RELATED"/>
    <property type="match status" value="1"/>
</dbReference>
<dbReference type="RefSeq" id="WP_182603320.1">
    <property type="nucleotide sequence ID" value="NZ_JACIVD010000075.1"/>
</dbReference>
<dbReference type="AlphaFoldDB" id="A0A839HBU0"/>
<protein>
    <submittedName>
        <fullName evidence="3">Type II toxin-antitoxin system PemK/MazF family toxin</fullName>
    </submittedName>
</protein>